<dbReference type="EMBL" id="BPPX01000060">
    <property type="protein sequence ID" value="GJC90823.1"/>
    <property type="molecule type" value="Genomic_DNA"/>
</dbReference>
<protein>
    <submittedName>
        <fullName evidence="1">Beta-glucuronidase</fullName>
    </submittedName>
</protein>
<sequence>MPIRIGGTTQDRAIYDPYFDGYVSYQVDDPLDAPMELIFGPKFFDLIRFNRAQNNRSNTFAAVLELKNRALEFIYSIELGNEPDCKFIHCSTQHKGPQKILTQTEVYLDFWHYPIATVPWNETQEGDDASDWAEGFAKVWEDSSPILAAGGYAIPFPYRESWPNLPYLISEAYNESVKAVTRLYNGHLYAFSDPTVGGLPMEMQHTRTVDDLKLLPVAAALADGKPYILDFEMDAMFGGAIQIVDKTLRALSMGIQRLYYHQGTINQGSSVLSLALCR</sequence>
<name>A0AA37M0W8_9PEZI</name>
<comment type="caution">
    <text evidence="1">The sequence shown here is derived from an EMBL/GenBank/DDBJ whole genome shotgun (WGS) entry which is preliminary data.</text>
</comment>
<evidence type="ECO:0000313" key="1">
    <source>
        <dbReference type="EMBL" id="GJC90823.1"/>
    </source>
</evidence>
<dbReference type="Proteomes" id="UP001055172">
    <property type="component" value="Unassembled WGS sequence"/>
</dbReference>
<gene>
    <name evidence="1" type="ORF">ColLi_13661</name>
</gene>
<proteinExistence type="predicted"/>
<evidence type="ECO:0000313" key="2">
    <source>
        <dbReference type="Proteomes" id="UP001055172"/>
    </source>
</evidence>
<accession>A0AA37M0W8</accession>
<keyword evidence="2" id="KW-1185">Reference proteome</keyword>
<dbReference type="Gene3D" id="3.20.20.80">
    <property type="entry name" value="Glycosidases"/>
    <property type="match status" value="1"/>
</dbReference>
<dbReference type="InterPro" id="IPR052974">
    <property type="entry name" value="GH79_Enzymes"/>
</dbReference>
<reference evidence="1 2" key="1">
    <citation type="submission" date="2021-07" db="EMBL/GenBank/DDBJ databases">
        <title>Genome data of Colletotrichum spaethianum.</title>
        <authorList>
            <person name="Utami Y.D."/>
            <person name="Hiruma K."/>
        </authorList>
    </citation>
    <scope>NUCLEOTIDE SEQUENCE [LARGE SCALE GENOMIC DNA]</scope>
    <source>
        <strain evidence="1 2">MAFF 242679</strain>
    </source>
</reference>
<organism evidence="1 2">
    <name type="scientific">Colletotrichum liriopes</name>
    <dbReference type="NCBI Taxonomy" id="708192"/>
    <lineage>
        <taxon>Eukaryota</taxon>
        <taxon>Fungi</taxon>
        <taxon>Dikarya</taxon>
        <taxon>Ascomycota</taxon>
        <taxon>Pezizomycotina</taxon>
        <taxon>Sordariomycetes</taxon>
        <taxon>Hypocreomycetidae</taxon>
        <taxon>Glomerellales</taxon>
        <taxon>Glomerellaceae</taxon>
        <taxon>Colletotrichum</taxon>
        <taxon>Colletotrichum spaethianum species complex</taxon>
    </lineage>
</organism>
<dbReference type="AlphaFoldDB" id="A0AA37M0W8"/>
<dbReference type="PANTHER" id="PTHR36183">
    <property type="entry name" value="BETA-GLUCURONIDASE"/>
    <property type="match status" value="1"/>
</dbReference>
<dbReference type="PANTHER" id="PTHR36183:SF2">
    <property type="entry name" value="BETA-GLUCURONIDASE C-TERMINAL DOMAIN-CONTAINING PROTEIN"/>
    <property type="match status" value="1"/>
</dbReference>